<feature type="chain" id="PRO_5016613039" evidence="1">
    <location>
        <begin position="30"/>
        <end position="153"/>
    </location>
</feature>
<dbReference type="Pfam" id="PF09912">
    <property type="entry name" value="DUF2141"/>
    <property type="match status" value="1"/>
</dbReference>
<feature type="signal peptide" evidence="1">
    <location>
        <begin position="1"/>
        <end position="29"/>
    </location>
</feature>
<dbReference type="EMBL" id="QRGP01000001">
    <property type="protein sequence ID" value="RDV06224.1"/>
    <property type="molecule type" value="Genomic_DNA"/>
</dbReference>
<gene>
    <name evidence="2" type="ORF">DXH95_01960</name>
</gene>
<keyword evidence="3" id="KW-1185">Reference proteome</keyword>
<proteinExistence type="predicted"/>
<dbReference type="AlphaFoldDB" id="A0A371BF71"/>
<dbReference type="Proteomes" id="UP000263833">
    <property type="component" value="Unassembled WGS sequence"/>
</dbReference>
<evidence type="ECO:0000313" key="2">
    <source>
        <dbReference type="EMBL" id="RDV06224.1"/>
    </source>
</evidence>
<evidence type="ECO:0000313" key="3">
    <source>
        <dbReference type="Proteomes" id="UP000263833"/>
    </source>
</evidence>
<evidence type="ECO:0000256" key="1">
    <source>
        <dbReference type="SAM" id="SignalP"/>
    </source>
</evidence>
<accession>A0A371BF71</accession>
<comment type="caution">
    <text evidence="2">The sequence shown here is derived from an EMBL/GenBank/DDBJ whole genome shotgun (WGS) entry which is preliminary data.</text>
</comment>
<dbReference type="OrthoDB" id="9788332at2"/>
<sequence>MGSTSVSGTVFAGPILALAILAGQGAAKAADDATLTVSVTGLRNQKGNVLVCLTANAKAFPDCSKDPAAHKRTVRASAAGSISFSGLADGTYALSLVHDENANDKLDTTLAIPKEGFGFSRNPKIAFGPPKFASAAFALKGSATQTVKMKYML</sequence>
<name>A0A371BF71_9SPHN</name>
<protein>
    <submittedName>
        <fullName evidence="2">DUF2141 domain-containing protein</fullName>
    </submittedName>
</protein>
<reference evidence="3" key="1">
    <citation type="submission" date="2018-08" db="EMBL/GenBank/DDBJ databases">
        <authorList>
            <person name="Kim S.-J."/>
            <person name="Jung G.-Y."/>
        </authorList>
    </citation>
    <scope>NUCLEOTIDE SEQUENCE [LARGE SCALE GENOMIC DNA]</scope>
    <source>
        <strain evidence="3">GY_G</strain>
    </source>
</reference>
<organism evidence="2 3">
    <name type="scientific">Sphingorhabdus pulchriflava</name>
    <dbReference type="NCBI Taxonomy" id="2292257"/>
    <lineage>
        <taxon>Bacteria</taxon>
        <taxon>Pseudomonadati</taxon>
        <taxon>Pseudomonadota</taxon>
        <taxon>Alphaproteobacteria</taxon>
        <taxon>Sphingomonadales</taxon>
        <taxon>Sphingomonadaceae</taxon>
        <taxon>Sphingorhabdus</taxon>
    </lineage>
</organism>
<keyword evidence="1" id="KW-0732">Signal</keyword>
<dbReference type="InterPro" id="IPR018673">
    <property type="entry name" value="DUF2141"/>
</dbReference>